<dbReference type="CDD" id="cd02228">
    <property type="entry name" value="cupin_EutQ"/>
    <property type="match status" value="1"/>
</dbReference>
<protein>
    <submittedName>
        <fullName evidence="1">DUF861 domain-containing protein</fullName>
    </submittedName>
</protein>
<dbReference type="Gene3D" id="2.60.120.10">
    <property type="entry name" value="Jelly Rolls"/>
    <property type="match status" value="1"/>
</dbReference>
<dbReference type="InterPro" id="IPR011051">
    <property type="entry name" value="RmlC_Cupin_sf"/>
</dbReference>
<proteinExistence type="predicted"/>
<evidence type="ECO:0000313" key="2">
    <source>
        <dbReference type="Proteomes" id="UP000655830"/>
    </source>
</evidence>
<dbReference type="EMBL" id="JACRSY010000021">
    <property type="protein sequence ID" value="MBC8580421.1"/>
    <property type="molecule type" value="Genomic_DNA"/>
</dbReference>
<dbReference type="Pfam" id="PF06249">
    <property type="entry name" value="EutQ"/>
    <property type="match status" value="1"/>
</dbReference>
<keyword evidence="2" id="KW-1185">Reference proteome</keyword>
<dbReference type="InterPro" id="IPR014710">
    <property type="entry name" value="RmlC-like_jellyroll"/>
</dbReference>
<dbReference type="PANTHER" id="PTHR36169">
    <property type="entry name" value="ETHANOLAMINE UTILIZATION PROTEIN EUTQ"/>
    <property type="match status" value="1"/>
</dbReference>
<organism evidence="1 2">
    <name type="scientific">Zhenhengia yiwuensis</name>
    <dbReference type="NCBI Taxonomy" id="2763666"/>
    <lineage>
        <taxon>Bacteria</taxon>
        <taxon>Bacillati</taxon>
        <taxon>Bacillota</taxon>
        <taxon>Clostridia</taxon>
        <taxon>Lachnospirales</taxon>
        <taxon>Lachnospiraceae</taxon>
        <taxon>Zhenhengia</taxon>
    </lineage>
</organism>
<sequence length="131" mass="14627">MNTNEIIYPIKHVLPNGIISIKLPEVQLGSRDSISLGPKTEMLYAKDLLTVTESPSMGCSVMEMNNSTYYFELNHDEVNYVIEGSLTIITAGRSRTIRAGEVCFIPKGSKGSYVAEKNVRFLSVSYAEKWE</sequence>
<dbReference type="AlphaFoldDB" id="A0A926EFZ8"/>
<comment type="caution">
    <text evidence="1">The sequence shown here is derived from an EMBL/GenBank/DDBJ whole genome shotgun (WGS) entry which is preliminary data.</text>
</comment>
<dbReference type="Proteomes" id="UP000655830">
    <property type="component" value="Unassembled WGS sequence"/>
</dbReference>
<evidence type="ECO:0000313" key="1">
    <source>
        <dbReference type="EMBL" id="MBC8580421.1"/>
    </source>
</evidence>
<reference evidence="1" key="1">
    <citation type="submission" date="2020-08" db="EMBL/GenBank/DDBJ databases">
        <title>Genome public.</title>
        <authorList>
            <person name="Liu C."/>
            <person name="Sun Q."/>
        </authorList>
    </citation>
    <scope>NUCLEOTIDE SEQUENCE</scope>
    <source>
        <strain evidence="1">NSJ-12</strain>
    </source>
</reference>
<dbReference type="SUPFAM" id="SSF51182">
    <property type="entry name" value="RmlC-like cupins"/>
    <property type="match status" value="1"/>
</dbReference>
<dbReference type="RefSeq" id="WP_249333212.1">
    <property type="nucleotide sequence ID" value="NZ_JACRSY010000021.1"/>
</dbReference>
<gene>
    <name evidence="1" type="ORF">H8718_12875</name>
</gene>
<dbReference type="PANTHER" id="PTHR36169:SF1">
    <property type="entry name" value="ACETATE KINASE EUTQ"/>
    <property type="match status" value="1"/>
</dbReference>
<name>A0A926EFZ8_9FIRM</name>
<accession>A0A926EFZ8</accession>
<dbReference type="InterPro" id="IPR010424">
    <property type="entry name" value="EutQ"/>
</dbReference>